<organism evidence="5 6">
    <name type="scientific">Thalassolituus marinus</name>
    <dbReference type="NCBI Taxonomy" id="671053"/>
    <lineage>
        <taxon>Bacteria</taxon>
        <taxon>Pseudomonadati</taxon>
        <taxon>Pseudomonadota</taxon>
        <taxon>Gammaproteobacteria</taxon>
        <taxon>Oceanospirillales</taxon>
        <taxon>Oceanospirillaceae</taxon>
        <taxon>Thalassolituus</taxon>
    </lineage>
</organism>
<comment type="caution">
    <text evidence="2">Lacks conserved residue(s) required for the propagation of feature annotation.</text>
</comment>
<keyword evidence="1 2" id="KW-0238">DNA-binding</keyword>
<dbReference type="Proteomes" id="UP000714380">
    <property type="component" value="Unassembled WGS sequence"/>
</dbReference>
<comment type="subunit">
    <text evidence="2">Homotetramer.</text>
</comment>
<dbReference type="Gene3D" id="2.40.50.140">
    <property type="entry name" value="Nucleic acid-binding proteins"/>
    <property type="match status" value="1"/>
</dbReference>
<accession>A0ABS7ZY88</accession>
<protein>
    <recommendedName>
        <fullName evidence="2 3">Single-stranded DNA-binding protein</fullName>
        <shortName evidence="2">SSB</shortName>
    </recommendedName>
</protein>
<name>A0ABS7ZY88_9GAMM</name>
<evidence type="ECO:0000313" key="5">
    <source>
        <dbReference type="EMBL" id="MCA6065416.1"/>
    </source>
</evidence>
<dbReference type="CDD" id="cd04496">
    <property type="entry name" value="SSB_OBF"/>
    <property type="match status" value="1"/>
</dbReference>
<dbReference type="HAMAP" id="MF_00984">
    <property type="entry name" value="SSB"/>
    <property type="match status" value="1"/>
</dbReference>
<dbReference type="Pfam" id="PF00436">
    <property type="entry name" value="SSB"/>
    <property type="match status" value="1"/>
</dbReference>
<proteinExistence type="inferred from homology"/>
<dbReference type="InterPro" id="IPR011344">
    <property type="entry name" value="ssDNA-bd"/>
</dbReference>
<dbReference type="RefSeq" id="WP_225677333.1">
    <property type="nucleotide sequence ID" value="NZ_JAEDAH010000105.1"/>
</dbReference>
<reference evidence="5 6" key="1">
    <citation type="submission" date="2020-12" db="EMBL/GenBank/DDBJ databases">
        <title>Novel Thalassolituus-related marine hydrocarbonoclastic bacteria mediated algae-derived hydrocarbons mineralization in twilight zone of the northern South China Sea.</title>
        <authorList>
            <person name="Dong C."/>
        </authorList>
    </citation>
    <scope>NUCLEOTIDE SEQUENCE [LARGE SCALE GENOMIC DNA]</scope>
    <source>
        <strain evidence="5 6">IMCC1826</strain>
    </source>
</reference>
<evidence type="ECO:0000256" key="1">
    <source>
        <dbReference type="ARBA" id="ARBA00023125"/>
    </source>
</evidence>
<dbReference type="PANTHER" id="PTHR10302:SF27">
    <property type="entry name" value="SINGLE-STRANDED DNA-BINDING PROTEIN"/>
    <property type="match status" value="1"/>
</dbReference>
<dbReference type="SUPFAM" id="SSF50249">
    <property type="entry name" value="Nucleic acid-binding proteins"/>
    <property type="match status" value="1"/>
</dbReference>
<sequence length="150" mass="16923">MGRSVNKVTLIGKLGRDPDIRYMPNGNAVANLTIATAESYTDRQTGQKVDQTEWHRVVAYERLAEIIQQYVKKGAQVYVEGRLKTREWEKDGIKRYTTEIVCTELLMLDSRPQPPMQPAQNTAGQGGHYQQPAPTPEPAAHFGGYGQHRR</sequence>
<evidence type="ECO:0000256" key="3">
    <source>
        <dbReference type="PIRNR" id="PIRNR002070"/>
    </source>
</evidence>
<dbReference type="PIRSF" id="PIRSF002070">
    <property type="entry name" value="SSB"/>
    <property type="match status" value="1"/>
</dbReference>
<comment type="caution">
    <text evidence="5">The sequence shown here is derived from an EMBL/GenBank/DDBJ whole genome shotgun (WGS) entry which is preliminary data.</text>
</comment>
<gene>
    <name evidence="5" type="primary">ssb</name>
    <name evidence="5" type="ORF">I9W95_17600</name>
</gene>
<dbReference type="InterPro" id="IPR000424">
    <property type="entry name" value="Primosome_PriB/ssb"/>
</dbReference>
<dbReference type="PROSITE" id="PS50935">
    <property type="entry name" value="SSB"/>
    <property type="match status" value="1"/>
</dbReference>
<dbReference type="InterPro" id="IPR012340">
    <property type="entry name" value="NA-bd_OB-fold"/>
</dbReference>
<dbReference type="PANTHER" id="PTHR10302">
    <property type="entry name" value="SINGLE-STRANDED DNA-BINDING PROTEIN"/>
    <property type="match status" value="1"/>
</dbReference>
<evidence type="ECO:0000313" key="6">
    <source>
        <dbReference type="Proteomes" id="UP000714380"/>
    </source>
</evidence>
<dbReference type="EMBL" id="JAEDAH010000105">
    <property type="protein sequence ID" value="MCA6065416.1"/>
    <property type="molecule type" value="Genomic_DNA"/>
</dbReference>
<evidence type="ECO:0000256" key="4">
    <source>
        <dbReference type="SAM" id="MobiDB-lite"/>
    </source>
</evidence>
<keyword evidence="6" id="KW-1185">Reference proteome</keyword>
<feature type="region of interest" description="Disordered" evidence="4">
    <location>
        <begin position="112"/>
        <end position="150"/>
    </location>
</feature>
<evidence type="ECO:0000256" key="2">
    <source>
        <dbReference type="HAMAP-Rule" id="MF_00984"/>
    </source>
</evidence>
<dbReference type="GO" id="GO:0003677">
    <property type="term" value="F:DNA binding"/>
    <property type="evidence" value="ECO:0007669"/>
    <property type="project" value="UniProtKB-KW"/>
</dbReference>
<dbReference type="NCBIfam" id="TIGR00621">
    <property type="entry name" value="ssb"/>
    <property type="match status" value="1"/>
</dbReference>